<name>A0A5P9P4C9_9EURY</name>
<dbReference type="GeneID" id="42301475"/>
<gene>
    <name evidence="1" type="ORF">GCU68_10485</name>
</gene>
<sequence>MQFLKRLWKRHVTGQPDRYQAYVSLPTRDDHLPFGEVHDHIEELEHVFEGRLDVYARLGGIAVTTDPVPADQFDRDAFEAALDRLEDCYADTHSLVRLEKWRPSKDRLVKSFVIVPVKPLFPREEPDDAPRVRSAAD</sequence>
<organism evidence="1 2">
    <name type="scientific">Natronorubrum aibiense</name>
    <dbReference type="NCBI Taxonomy" id="348826"/>
    <lineage>
        <taxon>Archaea</taxon>
        <taxon>Methanobacteriati</taxon>
        <taxon>Methanobacteriota</taxon>
        <taxon>Stenosarchaea group</taxon>
        <taxon>Halobacteria</taxon>
        <taxon>Halobacteriales</taxon>
        <taxon>Natrialbaceae</taxon>
        <taxon>Natronorubrum</taxon>
    </lineage>
</organism>
<keyword evidence="2" id="KW-1185">Reference proteome</keyword>
<evidence type="ECO:0000313" key="1">
    <source>
        <dbReference type="EMBL" id="QFU82926.1"/>
    </source>
</evidence>
<evidence type="ECO:0000313" key="2">
    <source>
        <dbReference type="Proteomes" id="UP000326170"/>
    </source>
</evidence>
<dbReference type="Proteomes" id="UP000326170">
    <property type="component" value="Chromosome"/>
</dbReference>
<dbReference type="EMBL" id="CP045488">
    <property type="protein sequence ID" value="QFU82926.1"/>
    <property type="molecule type" value="Genomic_DNA"/>
</dbReference>
<dbReference type="RefSeq" id="WP_152941384.1">
    <property type="nucleotide sequence ID" value="NZ_CP045488.1"/>
</dbReference>
<accession>A0A5P9P4C9</accession>
<protein>
    <submittedName>
        <fullName evidence="1">Uncharacterized protein</fullName>
    </submittedName>
</protein>
<dbReference type="OrthoDB" id="155527at2157"/>
<proteinExistence type="predicted"/>
<dbReference type="AlphaFoldDB" id="A0A5P9P4C9"/>
<dbReference type="KEGG" id="nas:GCU68_10485"/>
<reference evidence="1 2" key="1">
    <citation type="journal article" date="2007" name="Int. J. Syst. Evol. Microbiol.">
        <title>Natronorubrum sulfidifaciens sp. nov., an extremely haloalkaliphilic archaeon isolated from Aiding salt lake in Xin-Jiang, China.</title>
        <authorList>
            <person name="Cui H.L."/>
            <person name="Tohty D."/>
            <person name="Liu H.C."/>
            <person name="Liu S.J."/>
            <person name="Oren A."/>
            <person name="Zhou P.J."/>
        </authorList>
    </citation>
    <scope>NUCLEOTIDE SEQUENCE [LARGE SCALE GENOMIC DNA]</scope>
    <source>
        <strain evidence="1 2">7-3</strain>
    </source>
</reference>